<accession>A0A8H2HUD8</accession>
<evidence type="ECO:0000313" key="2">
    <source>
        <dbReference type="Proteomes" id="UP000297595"/>
    </source>
</evidence>
<protein>
    <submittedName>
        <fullName evidence="1">Uncharacterized protein</fullName>
    </submittedName>
</protein>
<name>A0A8H2HUD8_ORBOL</name>
<dbReference type="Proteomes" id="UP000297595">
    <property type="component" value="Unassembled WGS sequence"/>
</dbReference>
<dbReference type="EMBL" id="SOZJ01000003">
    <property type="protein sequence ID" value="TGJ69362.1"/>
    <property type="molecule type" value="Genomic_DNA"/>
</dbReference>
<comment type="caution">
    <text evidence="1">The sequence shown here is derived from an EMBL/GenBank/DDBJ whole genome shotgun (WGS) entry which is preliminary data.</text>
</comment>
<organism evidence="1 2">
    <name type="scientific">Orbilia oligospora</name>
    <name type="common">Nematode-trapping fungus</name>
    <name type="synonym">Arthrobotrys oligospora</name>
    <dbReference type="NCBI Taxonomy" id="2813651"/>
    <lineage>
        <taxon>Eukaryota</taxon>
        <taxon>Fungi</taxon>
        <taxon>Dikarya</taxon>
        <taxon>Ascomycota</taxon>
        <taxon>Pezizomycotina</taxon>
        <taxon>Orbiliomycetes</taxon>
        <taxon>Orbiliales</taxon>
        <taxon>Orbiliaceae</taxon>
        <taxon>Orbilia</taxon>
    </lineage>
</organism>
<reference evidence="1 2" key="1">
    <citation type="submission" date="2019-03" db="EMBL/GenBank/DDBJ databases">
        <title>Nematode-trapping fungi genome.</title>
        <authorList>
            <person name="Vidal-Diez De Ulzurrun G."/>
        </authorList>
    </citation>
    <scope>NUCLEOTIDE SEQUENCE [LARGE SCALE GENOMIC DNA]</scope>
    <source>
        <strain evidence="1 2">TWF154</strain>
    </source>
</reference>
<sequence>MKTSTAAPDPRDLSTVSYHYPPTVPNICGAWHLDKMMISLVPHSNDLVYMLGAAELKPLARNLSDGGSKRRCQRWAGWRPGLSALHNIIKRESKRARGKGTQVLEKKQKPLLFSLFESSRPNSQVILSLIHMQLCTVDKESFRAAPP</sequence>
<gene>
    <name evidence="1" type="ORF">EYR41_005412</name>
</gene>
<evidence type="ECO:0000313" key="1">
    <source>
        <dbReference type="EMBL" id="TGJ69362.1"/>
    </source>
</evidence>
<dbReference type="AlphaFoldDB" id="A0A8H2HUD8"/>
<proteinExistence type="predicted"/>